<name>A0A3P7IJE1_STRVU</name>
<keyword evidence="2" id="KW-1185">Reference proteome</keyword>
<dbReference type="EMBL" id="UYYB01029131">
    <property type="protein sequence ID" value="VDM73150.1"/>
    <property type="molecule type" value="Genomic_DNA"/>
</dbReference>
<evidence type="ECO:0000313" key="2">
    <source>
        <dbReference type="Proteomes" id="UP000270094"/>
    </source>
</evidence>
<accession>A0A3P7IJE1</accession>
<protein>
    <submittedName>
        <fullName evidence="1">Uncharacterized protein</fullName>
    </submittedName>
</protein>
<dbReference type="AlphaFoldDB" id="A0A3P7IJE1"/>
<organism evidence="1 2">
    <name type="scientific">Strongylus vulgaris</name>
    <name type="common">Blood worm</name>
    <dbReference type="NCBI Taxonomy" id="40348"/>
    <lineage>
        <taxon>Eukaryota</taxon>
        <taxon>Metazoa</taxon>
        <taxon>Ecdysozoa</taxon>
        <taxon>Nematoda</taxon>
        <taxon>Chromadorea</taxon>
        <taxon>Rhabditida</taxon>
        <taxon>Rhabditina</taxon>
        <taxon>Rhabditomorpha</taxon>
        <taxon>Strongyloidea</taxon>
        <taxon>Strongylidae</taxon>
        <taxon>Strongylus</taxon>
    </lineage>
</organism>
<reference evidence="1 2" key="1">
    <citation type="submission" date="2018-11" db="EMBL/GenBank/DDBJ databases">
        <authorList>
            <consortium name="Pathogen Informatics"/>
        </authorList>
    </citation>
    <scope>NUCLEOTIDE SEQUENCE [LARGE SCALE GENOMIC DNA]</scope>
</reference>
<dbReference type="Proteomes" id="UP000270094">
    <property type="component" value="Unassembled WGS sequence"/>
</dbReference>
<proteinExistence type="predicted"/>
<gene>
    <name evidence="1" type="ORF">SVUK_LOCUS8148</name>
</gene>
<sequence length="86" mass="9828">MSWLRTRVTTESRCLRPTANLYAHLEHGVEAQGNSKVSKLCVFLTEGLSPAIAKTTAFKYSNHFFKQNEYFLPCVHFGALIINFYI</sequence>
<evidence type="ECO:0000313" key="1">
    <source>
        <dbReference type="EMBL" id="VDM73150.1"/>
    </source>
</evidence>